<dbReference type="PIRSF" id="PIRSF030066">
    <property type="entry name" value="UCP030066"/>
    <property type="match status" value="1"/>
</dbReference>
<evidence type="ECO:0000256" key="5">
    <source>
        <dbReference type="SAM" id="Phobius"/>
    </source>
</evidence>
<keyword evidence="4 5" id="KW-0472">Membrane</keyword>
<evidence type="ECO:0000313" key="6">
    <source>
        <dbReference type="EMBL" id="MDT3403387.1"/>
    </source>
</evidence>
<dbReference type="Proteomes" id="UP001258315">
    <property type="component" value="Unassembled WGS sequence"/>
</dbReference>
<accession>A0ABU3GWL4</accession>
<evidence type="ECO:0000256" key="3">
    <source>
        <dbReference type="ARBA" id="ARBA00022989"/>
    </source>
</evidence>
<evidence type="ECO:0000313" key="7">
    <source>
        <dbReference type="Proteomes" id="UP001258315"/>
    </source>
</evidence>
<reference evidence="7" key="1">
    <citation type="submission" date="2023-07" db="EMBL/GenBank/DDBJ databases">
        <title>Functional and genomic diversity of the sorghum phyllosphere microbiome.</title>
        <authorList>
            <person name="Shade A."/>
        </authorList>
    </citation>
    <scope>NUCLEOTIDE SEQUENCE [LARGE SCALE GENOMIC DNA]</scope>
    <source>
        <strain evidence="7">SORGH_AS_0422</strain>
    </source>
</reference>
<dbReference type="Pfam" id="PF13564">
    <property type="entry name" value="DoxX_2"/>
    <property type="match status" value="1"/>
</dbReference>
<feature type="transmembrane region" description="Helical" evidence="5">
    <location>
        <begin position="68"/>
        <end position="87"/>
    </location>
</feature>
<keyword evidence="3 5" id="KW-1133">Transmembrane helix</keyword>
<gene>
    <name evidence="6" type="ORF">QE417_002459</name>
</gene>
<feature type="transmembrane region" description="Helical" evidence="5">
    <location>
        <begin position="93"/>
        <end position="111"/>
    </location>
</feature>
<dbReference type="InterPro" id="IPR016944">
    <property type="entry name" value="UCP030066"/>
</dbReference>
<feature type="transmembrane region" description="Helical" evidence="5">
    <location>
        <begin position="38"/>
        <end position="61"/>
    </location>
</feature>
<proteinExistence type="predicted"/>
<organism evidence="6 7">
    <name type="scientific">Mucilaginibacter terrae</name>
    <dbReference type="NCBI Taxonomy" id="1955052"/>
    <lineage>
        <taxon>Bacteria</taxon>
        <taxon>Pseudomonadati</taxon>
        <taxon>Bacteroidota</taxon>
        <taxon>Sphingobacteriia</taxon>
        <taxon>Sphingobacteriales</taxon>
        <taxon>Sphingobacteriaceae</taxon>
        <taxon>Mucilaginibacter</taxon>
    </lineage>
</organism>
<dbReference type="InterPro" id="IPR032808">
    <property type="entry name" value="DoxX"/>
</dbReference>
<comment type="caution">
    <text evidence="6">The sequence shown here is derived from an EMBL/GenBank/DDBJ whole genome shotgun (WGS) entry which is preliminary data.</text>
</comment>
<dbReference type="EMBL" id="JAVLVU010000001">
    <property type="protein sequence ID" value="MDT3403387.1"/>
    <property type="molecule type" value="Genomic_DNA"/>
</dbReference>
<keyword evidence="2 5" id="KW-0812">Transmembrane</keyword>
<comment type="subcellular location">
    <subcellularLocation>
        <location evidence="1">Membrane</location>
        <topology evidence="1">Multi-pass membrane protein</topology>
    </subcellularLocation>
</comment>
<evidence type="ECO:0000256" key="2">
    <source>
        <dbReference type="ARBA" id="ARBA00022692"/>
    </source>
</evidence>
<dbReference type="RefSeq" id="WP_311950337.1">
    <property type="nucleotide sequence ID" value="NZ_JAVLVU010000001.1"/>
</dbReference>
<keyword evidence="7" id="KW-1185">Reference proteome</keyword>
<name>A0ABU3GWL4_9SPHI</name>
<evidence type="ECO:0000256" key="1">
    <source>
        <dbReference type="ARBA" id="ARBA00004141"/>
    </source>
</evidence>
<evidence type="ECO:0000256" key="4">
    <source>
        <dbReference type="ARBA" id="ARBA00023136"/>
    </source>
</evidence>
<protein>
    <submittedName>
        <fullName evidence="6">Membrane protein YphA (DoxX/SURF4 family)</fullName>
    </submittedName>
</protein>
<sequence>MKITYWIATGIIALMMIYSAYAYVTQPAMAQAFQHIGFPAYFRIELAVAKLIGAVVLLAPVSARLKEWAYAGFAFTFISAFIAHSASCDQVSIRIMPLVFLIILAVSYFTYHKQRANATPANS</sequence>